<reference evidence="2 3" key="1">
    <citation type="journal article" date="2023" name="BMC Biotechnol.">
        <title>Vitis rotundifolia cv Carlos genome sequencing.</title>
        <authorList>
            <person name="Huff M."/>
            <person name="Hulse-Kemp A."/>
            <person name="Scheffler B."/>
            <person name="Youngblood R."/>
            <person name="Simpson S."/>
            <person name="Babiker E."/>
            <person name="Staton M."/>
        </authorList>
    </citation>
    <scope>NUCLEOTIDE SEQUENCE [LARGE SCALE GENOMIC DNA]</scope>
    <source>
        <tissue evidence="2">Leaf</tissue>
    </source>
</reference>
<sequence length="179" mass="19655">MAAPRFSELFSAIISAISQFLPRSMSLQLPPRPPRPAATDIERALEVDSNHEPFPSITERSKSPFAQLNLNWSKLVIAFCFGSALDIAHQAQSQSHQLPSTLYLLLCFAICASFSCIFVAKFIGSRFSMSAQVLEHVGVLFAVTAFFLAMTSPFPLSLKCTIWALYAVSLLAILISNLL</sequence>
<dbReference type="PANTHER" id="PTHR34741:SF2">
    <property type="entry name" value="VESICLE TRANSPORT PROTEIN"/>
    <property type="match status" value="1"/>
</dbReference>
<organism evidence="2 3">
    <name type="scientific">Vitis rotundifolia</name>
    <name type="common">Muscadine grape</name>
    <dbReference type="NCBI Taxonomy" id="103349"/>
    <lineage>
        <taxon>Eukaryota</taxon>
        <taxon>Viridiplantae</taxon>
        <taxon>Streptophyta</taxon>
        <taxon>Embryophyta</taxon>
        <taxon>Tracheophyta</taxon>
        <taxon>Spermatophyta</taxon>
        <taxon>Magnoliopsida</taxon>
        <taxon>eudicotyledons</taxon>
        <taxon>Gunneridae</taxon>
        <taxon>Pentapetalae</taxon>
        <taxon>rosids</taxon>
        <taxon>Vitales</taxon>
        <taxon>Vitaceae</taxon>
        <taxon>Viteae</taxon>
        <taxon>Vitis</taxon>
    </lineage>
</organism>
<keyword evidence="1" id="KW-0472">Membrane</keyword>
<evidence type="ECO:0000313" key="3">
    <source>
        <dbReference type="Proteomes" id="UP001168098"/>
    </source>
</evidence>
<gene>
    <name evidence="2" type="ORF">PVL29_022028</name>
</gene>
<comment type="caution">
    <text evidence="2">The sequence shown here is derived from an EMBL/GenBank/DDBJ whole genome shotgun (WGS) entry which is preliminary data.</text>
</comment>
<dbReference type="PANTHER" id="PTHR34741">
    <property type="entry name" value="IMAP FAMILY MEMBER 1, PUTATIVE-RELATED"/>
    <property type="match status" value="1"/>
</dbReference>
<accession>A0AA39D9H5</accession>
<proteinExistence type="predicted"/>
<feature type="transmembrane region" description="Helical" evidence="1">
    <location>
        <begin position="129"/>
        <end position="148"/>
    </location>
</feature>
<name>A0AA39D9H5_VITRO</name>
<feature type="transmembrane region" description="Helical" evidence="1">
    <location>
        <begin position="101"/>
        <end position="123"/>
    </location>
</feature>
<feature type="transmembrane region" description="Helical" evidence="1">
    <location>
        <begin position="160"/>
        <end position="178"/>
    </location>
</feature>
<dbReference type="EMBL" id="JARBHA010000017">
    <property type="protein sequence ID" value="KAJ9676823.1"/>
    <property type="molecule type" value="Genomic_DNA"/>
</dbReference>
<keyword evidence="1" id="KW-0812">Transmembrane</keyword>
<evidence type="ECO:0000313" key="2">
    <source>
        <dbReference type="EMBL" id="KAJ9676823.1"/>
    </source>
</evidence>
<protein>
    <submittedName>
        <fullName evidence="2">Uncharacterized protein</fullName>
    </submittedName>
</protein>
<dbReference type="AlphaFoldDB" id="A0AA39D9H5"/>
<keyword evidence="1" id="KW-1133">Transmembrane helix</keyword>
<evidence type="ECO:0000256" key="1">
    <source>
        <dbReference type="SAM" id="Phobius"/>
    </source>
</evidence>
<keyword evidence="3" id="KW-1185">Reference proteome</keyword>
<dbReference type="Proteomes" id="UP001168098">
    <property type="component" value="Unassembled WGS sequence"/>
</dbReference>